<dbReference type="SMART" id="SM00355">
    <property type="entry name" value="ZnF_C2H2"/>
    <property type="match status" value="3"/>
</dbReference>
<keyword evidence="3" id="KW-1185">Reference proteome</keyword>
<dbReference type="EMBL" id="JBHFEH010000053">
    <property type="protein sequence ID" value="KAL2050073.1"/>
    <property type="molecule type" value="Genomic_DNA"/>
</dbReference>
<accession>A0ABR4AY58</accession>
<gene>
    <name evidence="2" type="ORF">ABVK25_009683</name>
</gene>
<dbReference type="InterPro" id="IPR013087">
    <property type="entry name" value="Znf_C2H2_type"/>
</dbReference>
<evidence type="ECO:0000259" key="1">
    <source>
        <dbReference type="SMART" id="SM00355"/>
    </source>
</evidence>
<sequence length="248" mass="27839">MAWSSDIARQQSTSMAPVNGTAINVGFSQPENLCRYTEIDIEPSRLDVNRNSPLVPQAPTSIFHSSCADGDDRAYALAYAKECTCIACLCLRRYQRLSDLDDSAVPKWYYYSCRIPGCSYREFCCPGRDRTHKLSYLSKHEKDHFGQPGRFVCPVDHCGFVTKRWSDLRRHSSTIHCTKAKKFPCSVPWCKYTGENGFTRRDKLTSHFNNVHKGVKAAPRGATLAVKPALCKDIASESGTASTEKHDL</sequence>
<feature type="domain" description="C2H2-type" evidence="1">
    <location>
        <begin position="111"/>
        <end position="144"/>
    </location>
</feature>
<evidence type="ECO:0000313" key="3">
    <source>
        <dbReference type="Proteomes" id="UP001590951"/>
    </source>
</evidence>
<feature type="domain" description="C2H2-type" evidence="1">
    <location>
        <begin position="183"/>
        <end position="212"/>
    </location>
</feature>
<organism evidence="2 3">
    <name type="scientific">Lepraria finkii</name>
    <dbReference type="NCBI Taxonomy" id="1340010"/>
    <lineage>
        <taxon>Eukaryota</taxon>
        <taxon>Fungi</taxon>
        <taxon>Dikarya</taxon>
        <taxon>Ascomycota</taxon>
        <taxon>Pezizomycotina</taxon>
        <taxon>Lecanoromycetes</taxon>
        <taxon>OSLEUM clade</taxon>
        <taxon>Lecanoromycetidae</taxon>
        <taxon>Lecanorales</taxon>
        <taxon>Lecanorineae</taxon>
        <taxon>Stereocaulaceae</taxon>
        <taxon>Lepraria</taxon>
    </lineage>
</organism>
<proteinExistence type="predicted"/>
<feature type="domain" description="C2H2-type" evidence="1">
    <location>
        <begin position="151"/>
        <end position="176"/>
    </location>
</feature>
<dbReference type="Gene3D" id="3.30.160.60">
    <property type="entry name" value="Classic Zinc Finger"/>
    <property type="match status" value="1"/>
</dbReference>
<comment type="caution">
    <text evidence="2">The sequence shown here is derived from an EMBL/GenBank/DDBJ whole genome shotgun (WGS) entry which is preliminary data.</text>
</comment>
<reference evidence="2 3" key="1">
    <citation type="submission" date="2024-09" db="EMBL/GenBank/DDBJ databases">
        <title>Rethinking Asexuality: The Enigmatic Case of Functional Sexual Genes in Lepraria (Stereocaulaceae).</title>
        <authorList>
            <person name="Doellman M."/>
            <person name="Sun Y."/>
            <person name="Barcenas-Pena A."/>
            <person name="Lumbsch H.T."/>
            <person name="Grewe F."/>
        </authorList>
    </citation>
    <scope>NUCLEOTIDE SEQUENCE [LARGE SCALE GENOMIC DNA]</scope>
    <source>
        <strain evidence="2 3">Grewe 0041</strain>
    </source>
</reference>
<dbReference type="Proteomes" id="UP001590951">
    <property type="component" value="Unassembled WGS sequence"/>
</dbReference>
<evidence type="ECO:0000313" key="2">
    <source>
        <dbReference type="EMBL" id="KAL2050073.1"/>
    </source>
</evidence>
<name>A0ABR4AY58_9LECA</name>
<protein>
    <recommendedName>
        <fullName evidence="1">C2H2-type domain-containing protein</fullName>
    </recommendedName>
</protein>